<dbReference type="Gene3D" id="2.30.29.30">
    <property type="entry name" value="Pleckstrin-homology domain (PH domain)/Phosphotyrosine-binding domain (PTB)"/>
    <property type="match status" value="1"/>
</dbReference>
<evidence type="ECO:0000256" key="6">
    <source>
        <dbReference type="PROSITE-ProRule" id="PRU00192"/>
    </source>
</evidence>
<dbReference type="SUPFAM" id="SSF50044">
    <property type="entry name" value="SH3-domain"/>
    <property type="match status" value="1"/>
</dbReference>
<dbReference type="PANTHER" id="PTHR15129">
    <property type="entry name" value="SRC-ASSOCIATED ADAPTOR PROTEIN"/>
    <property type="match status" value="1"/>
</dbReference>
<dbReference type="PROSITE" id="PS50002">
    <property type="entry name" value="SH3"/>
    <property type="match status" value="1"/>
</dbReference>
<protein>
    <submittedName>
        <fullName evidence="11">Src kinase-associated phosphoprotein 2-like</fullName>
    </submittedName>
</protein>
<evidence type="ECO:0000256" key="7">
    <source>
        <dbReference type="SAM" id="Coils"/>
    </source>
</evidence>
<evidence type="ECO:0000256" key="5">
    <source>
        <dbReference type="ARBA" id="ARBA00022553"/>
    </source>
</evidence>
<evidence type="ECO:0000256" key="1">
    <source>
        <dbReference type="ARBA" id="ARBA00004496"/>
    </source>
</evidence>
<evidence type="ECO:0000313" key="11">
    <source>
        <dbReference type="RefSeq" id="XP_006823917.1"/>
    </source>
</evidence>
<keyword evidence="7" id="KW-0175">Coiled coil</keyword>
<dbReference type="PANTHER" id="PTHR15129:SF0">
    <property type="entry name" value="SH3 DOMAIN-CONTAINING PROTEIN"/>
    <property type="match status" value="1"/>
</dbReference>
<keyword evidence="4" id="KW-0963">Cytoplasm</keyword>
<dbReference type="Pfam" id="PF00169">
    <property type="entry name" value="PH"/>
    <property type="match status" value="1"/>
</dbReference>
<dbReference type="Proteomes" id="UP000694865">
    <property type="component" value="Unplaced"/>
</dbReference>
<reference evidence="11" key="1">
    <citation type="submission" date="2025-08" db="UniProtKB">
        <authorList>
            <consortium name="RefSeq"/>
        </authorList>
    </citation>
    <scope>IDENTIFICATION</scope>
    <source>
        <tissue evidence="11">Testes</tissue>
    </source>
</reference>
<dbReference type="SUPFAM" id="SSF50729">
    <property type="entry name" value="PH domain-like"/>
    <property type="match status" value="1"/>
</dbReference>
<evidence type="ECO:0000259" key="9">
    <source>
        <dbReference type="PROSITE" id="PS50003"/>
    </source>
</evidence>
<evidence type="ECO:0000256" key="4">
    <source>
        <dbReference type="ARBA" id="ARBA00022490"/>
    </source>
</evidence>
<proteinExistence type="inferred from homology"/>
<dbReference type="InterPro" id="IPR011993">
    <property type="entry name" value="PH-like_dom_sf"/>
</dbReference>
<dbReference type="SMART" id="SM00233">
    <property type="entry name" value="PH"/>
    <property type="match status" value="1"/>
</dbReference>
<gene>
    <name evidence="11" type="primary">LOC102802573</name>
</gene>
<comment type="subcellular location">
    <subcellularLocation>
        <location evidence="1">Cytoplasm</location>
    </subcellularLocation>
</comment>
<dbReference type="GeneID" id="102802573"/>
<name>A0ABM0MV76_SACKO</name>
<dbReference type="Gene3D" id="2.30.30.40">
    <property type="entry name" value="SH3 Domains"/>
    <property type="match status" value="1"/>
</dbReference>
<accession>A0ABM0MV76</accession>
<dbReference type="PROSITE" id="PS50003">
    <property type="entry name" value="PH_DOMAIN"/>
    <property type="match status" value="1"/>
</dbReference>
<dbReference type="InterPro" id="IPR001849">
    <property type="entry name" value="PH_domain"/>
</dbReference>
<keyword evidence="5" id="KW-0597">Phosphoprotein</keyword>
<feature type="domain" description="SH3" evidence="8">
    <location>
        <begin position="299"/>
        <end position="362"/>
    </location>
</feature>
<feature type="coiled-coil region" evidence="7">
    <location>
        <begin position="29"/>
        <end position="56"/>
    </location>
</feature>
<dbReference type="Pfam" id="PF00018">
    <property type="entry name" value="SH3_1"/>
    <property type="match status" value="1"/>
</dbReference>
<keyword evidence="3 6" id="KW-0728">SH3 domain</keyword>
<dbReference type="InterPro" id="IPR037781">
    <property type="entry name" value="SKAP_fam"/>
</dbReference>
<dbReference type="SMART" id="SM00326">
    <property type="entry name" value="SH3"/>
    <property type="match status" value="1"/>
</dbReference>
<evidence type="ECO:0000313" key="10">
    <source>
        <dbReference type="Proteomes" id="UP000694865"/>
    </source>
</evidence>
<dbReference type="RefSeq" id="XP_006823917.1">
    <property type="nucleotide sequence ID" value="XM_006823854.1"/>
</dbReference>
<evidence type="ECO:0000259" key="8">
    <source>
        <dbReference type="PROSITE" id="PS50002"/>
    </source>
</evidence>
<evidence type="ECO:0000256" key="3">
    <source>
        <dbReference type="ARBA" id="ARBA00022443"/>
    </source>
</evidence>
<sequence>MDSVIPEVKCLMEDVENFLIMVLKKEKLSRDTNKKRDELIKKITSLKKRMETEDRTEAVTEDIYDEATSQETDTISQCVTENSTDDSKSVDDCPYGNISIVPLTPASELQPAAKEGMLGKKRKDGQFGLTKWQKRWCVVKDNIFYYYKKSTDKEQLNAFSLLGYEAKTASKKKKDFSFELSHSKERCFMFIAPSKDDMDDWIKCINNVVNKLENADAIATEDDETYDIPEVKVEEDDQDVYEIPQENVTPEPASKKVVIREEPKPIKPVIQEEIPEPKPLPVIERKKIGVMQTRNWKHDYVNIFVAMWDCKGAKDDELSFKRGEFIHIINKLEEFSSYKWWIGETKTDVGLVPSEYIMQAYEIS</sequence>
<dbReference type="Gene3D" id="6.10.250.220">
    <property type="match status" value="1"/>
</dbReference>
<dbReference type="PRINTS" id="PR00452">
    <property type="entry name" value="SH3DOMAIN"/>
</dbReference>
<evidence type="ECO:0000256" key="2">
    <source>
        <dbReference type="ARBA" id="ARBA00005864"/>
    </source>
</evidence>
<comment type="similarity">
    <text evidence="2">Belongs to the SKAP family.</text>
</comment>
<keyword evidence="10" id="KW-1185">Reference proteome</keyword>
<feature type="domain" description="PH" evidence="9">
    <location>
        <begin position="111"/>
        <end position="210"/>
    </location>
</feature>
<organism evidence="10 11">
    <name type="scientific">Saccoglossus kowalevskii</name>
    <name type="common">Acorn worm</name>
    <dbReference type="NCBI Taxonomy" id="10224"/>
    <lineage>
        <taxon>Eukaryota</taxon>
        <taxon>Metazoa</taxon>
        <taxon>Hemichordata</taxon>
        <taxon>Enteropneusta</taxon>
        <taxon>Harrimaniidae</taxon>
        <taxon>Saccoglossus</taxon>
    </lineage>
</organism>
<dbReference type="InterPro" id="IPR001452">
    <property type="entry name" value="SH3_domain"/>
</dbReference>
<dbReference type="InterPro" id="IPR036028">
    <property type="entry name" value="SH3-like_dom_sf"/>
</dbReference>